<dbReference type="EMBL" id="CAJMWW010000030">
    <property type="protein sequence ID" value="CAE6403373.1"/>
    <property type="molecule type" value="Genomic_DNA"/>
</dbReference>
<name>A0A8H3A742_9AGAM</name>
<keyword evidence="5" id="KW-0804">Transcription</keyword>
<keyword evidence="1" id="KW-0479">Metal-binding</keyword>
<evidence type="ECO:0000256" key="6">
    <source>
        <dbReference type="ARBA" id="ARBA00023242"/>
    </source>
</evidence>
<keyword evidence="2" id="KW-0862">Zinc</keyword>
<feature type="compositionally biased region" description="Low complexity" evidence="7">
    <location>
        <begin position="643"/>
        <end position="659"/>
    </location>
</feature>
<keyword evidence="6" id="KW-0539">Nucleus</keyword>
<feature type="compositionally biased region" description="Low complexity" evidence="7">
    <location>
        <begin position="349"/>
        <end position="365"/>
    </location>
</feature>
<comment type="caution">
    <text evidence="8">The sequence shown here is derived from an EMBL/GenBank/DDBJ whole genome shotgun (WGS) entry which is preliminary data.</text>
</comment>
<feature type="region of interest" description="Disordered" evidence="7">
    <location>
        <begin position="1"/>
        <end position="26"/>
    </location>
</feature>
<feature type="region of interest" description="Disordered" evidence="7">
    <location>
        <begin position="633"/>
        <end position="659"/>
    </location>
</feature>
<evidence type="ECO:0000313" key="9">
    <source>
        <dbReference type="Proteomes" id="UP000663841"/>
    </source>
</evidence>
<feature type="compositionally biased region" description="Low complexity" evidence="7">
    <location>
        <begin position="55"/>
        <end position="71"/>
    </location>
</feature>
<gene>
    <name evidence="8" type="ORF">RDB_LOCUS10689</name>
</gene>
<dbReference type="PANTHER" id="PTHR31313:SF81">
    <property type="entry name" value="TY1 ENHANCER ACTIVATOR"/>
    <property type="match status" value="1"/>
</dbReference>
<keyword evidence="3" id="KW-0805">Transcription regulation</keyword>
<evidence type="ECO:0000256" key="4">
    <source>
        <dbReference type="ARBA" id="ARBA00023125"/>
    </source>
</evidence>
<evidence type="ECO:0000256" key="1">
    <source>
        <dbReference type="ARBA" id="ARBA00022723"/>
    </source>
</evidence>
<dbReference type="Proteomes" id="UP000663841">
    <property type="component" value="Unassembled WGS sequence"/>
</dbReference>
<accession>A0A8H3A742</accession>
<evidence type="ECO:0000256" key="5">
    <source>
        <dbReference type="ARBA" id="ARBA00023163"/>
    </source>
</evidence>
<dbReference type="CDD" id="cd12148">
    <property type="entry name" value="fungal_TF_MHR"/>
    <property type="match status" value="1"/>
</dbReference>
<reference evidence="8" key="1">
    <citation type="submission" date="2021-01" db="EMBL/GenBank/DDBJ databases">
        <authorList>
            <person name="Kaushik A."/>
        </authorList>
    </citation>
    <scope>NUCLEOTIDE SEQUENCE</scope>
    <source>
        <strain evidence="8">AG3-T5</strain>
    </source>
</reference>
<dbReference type="AlphaFoldDB" id="A0A8H3A742"/>
<proteinExistence type="predicted"/>
<sequence length="1140" mass="126940">MSQSEADAGGCAWGTDAEESGRPATKQFVESLRVKIQQLESEITQLKREQHQTQSPLSTPSHPSSSLPDSSPGTIEAIWSIVTTPQTANFVQALPQDNHQPTQFAPVEVTIAYPPSTTSTLRYQYIFNINTTLPLDEQYPSHRASLICQWNHHLPDLSPVQLSRFEHDVILFRFFTYGASCFSGLIPDLFLAELLECLTPGTACPHLIQGSRYYTPVLHCSLMAFGAVFSDNPDLRGRETRAKFATHAKGWLDEEFKHPSLSLMLSLALLAEYHSGCGEQNTGHMYMGMAVRALEHATVVDAGGCAWGTDAEESGRPATKQFVESLRVKIQQLESEITQLKREQHQTQSPLSTPSHPSSSLPDSSPGTIEAIWSIVTTPQTANFVQALPQDNHQPTQFAPVEVTIAYPPSTTSTLRYQYIFNINTTLPLDEQYPSHRASLICQWNHHLPDLSPVQLSRFEHDVILFRFFTYGASCFSGLIPDLFLAELLECLTPGTACPHLIQGSRYYTPVLHCSLMAFGAVFSDNPDLRGRETRAKFATHAKGWLDEEFKHPSLSLMLSLALLAEYHSGCGEQNTGHMYMGMAVRALEHATVVDAGGCAWGTDAEESGRPATKQFVESLRVKIQQLESEITQLKREQHQTQSPLSTPSHPSSSLPDSSPGTIEAIWSIVTTPQTANFVQALPQDNHQPTQFAPVEVTIAYPPSTTSTLRYQYIFNINTTLPLDEQYPSHRASLICQWNHHLPDLSPVQLSRFEHDVILFRFFTYGASCFSGLIPDLFLAELLECLTPGTACPHLIQGSRYYTPVLHCSLMAFGAVFSDNPDLRGRETRAKFATHAKGWLDEEFKHPSLSLMLSLALLAEYHSGCGEQNTGHMYMGMAVRAVRARSNPSASLVLNWHKCLMALENNKYTELPPPQVPIGCPLTIEPDGRPPLTDSLTDLLNHGDYFKYAARCFIQMCKLVVIATRMVDYPPNDQQTILNTHLQLETWFNTLPESVMIRQRASLTFPPVLALHVTYWWLILQSHLSLVGQVSTFVTEPVRDLSIKMCARATEKLVQLFNTFDKQFGLRYFPRNLIKAIHACGSALVVERGSAPSASRKKRATATEGIIVCINALRIIGDVWPVAIRMREELESLAAVNPSD</sequence>
<dbReference type="InterPro" id="IPR051615">
    <property type="entry name" value="Transcr_Regulatory_Elem"/>
</dbReference>
<evidence type="ECO:0000256" key="7">
    <source>
        <dbReference type="SAM" id="MobiDB-lite"/>
    </source>
</evidence>
<protein>
    <recommendedName>
        <fullName evidence="10">Transcription factor domain-containing protein</fullName>
    </recommendedName>
</protein>
<dbReference type="GO" id="GO:0046872">
    <property type="term" value="F:metal ion binding"/>
    <property type="evidence" value="ECO:0007669"/>
    <property type="project" value="UniProtKB-KW"/>
</dbReference>
<dbReference type="InterPro" id="IPR047565">
    <property type="entry name" value="Alpha-macroglob_thiol-ester_cl"/>
</dbReference>
<feature type="region of interest" description="Disordered" evidence="7">
    <location>
        <begin position="339"/>
        <end position="365"/>
    </location>
</feature>
<evidence type="ECO:0000256" key="2">
    <source>
        <dbReference type="ARBA" id="ARBA00022833"/>
    </source>
</evidence>
<evidence type="ECO:0000256" key="3">
    <source>
        <dbReference type="ARBA" id="ARBA00023015"/>
    </source>
</evidence>
<evidence type="ECO:0000313" key="8">
    <source>
        <dbReference type="EMBL" id="CAE6403373.1"/>
    </source>
</evidence>
<dbReference type="SMART" id="SM01419">
    <property type="entry name" value="Thiol-ester_cl"/>
    <property type="match status" value="3"/>
</dbReference>
<dbReference type="GO" id="GO:0003677">
    <property type="term" value="F:DNA binding"/>
    <property type="evidence" value="ECO:0007669"/>
    <property type="project" value="UniProtKB-KW"/>
</dbReference>
<evidence type="ECO:0008006" key="10">
    <source>
        <dbReference type="Google" id="ProtNLM"/>
    </source>
</evidence>
<organism evidence="8 9">
    <name type="scientific">Rhizoctonia solani</name>
    <dbReference type="NCBI Taxonomy" id="456999"/>
    <lineage>
        <taxon>Eukaryota</taxon>
        <taxon>Fungi</taxon>
        <taxon>Dikarya</taxon>
        <taxon>Basidiomycota</taxon>
        <taxon>Agaricomycotina</taxon>
        <taxon>Agaricomycetes</taxon>
        <taxon>Cantharellales</taxon>
        <taxon>Ceratobasidiaceae</taxon>
        <taxon>Rhizoctonia</taxon>
    </lineage>
</organism>
<keyword evidence="4" id="KW-0238">DNA-binding</keyword>
<feature type="region of interest" description="Disordered" evidence="7">
    <location>
        <begin position="43"/>
        <end position="71"/>
    </location>
</feature>
<dbReference type="PANTHER" id="PTHR31313">
    <property type="entry name" value="TY1 ENHANCER ACTIVATOR"/>
    <property type="match status" value="1"/>
</dbReference>